<dbReference type="PANTHER" id="PTHR23098">
    <property type="entry name" value="AGAP001331-PA-RELATED"/>
    <property type="match status" value="1"/>
</dbReference>
<evidence type="ECO:0000313" key="3">
    <source>
        <dbReference type="EnsemblMetazoa" id="XP_038072146.1"/>
    </source>
</evidence>
<dbReference type="OrthoDB" id="6117994at2759"/>
<feature type="region of interest" description="Disordered" evidence="1">
    <location>
        <begin position="217"/>
        <end position="283"/>
    </location>
</feature>
<dbReference type="Pfam" id="PF13873">
    <property type="entry name" value="Myb_DNA-bind_5"/>
    <property type="match status" value="1"/>
</dbReference>
<dbReference type="Proteomes" id="UP000887568">
    <property type="component" value="Unplaced"/>
</dbReference>
<feature type="compositionally biased region" description="Polar residues" evidence="1">
    <location>
        <begin position="237"/>
        <end position="273"/>
    </location>
</feature>
<dbReference type="GeneID" id="119740792"/>
<feature type="compositionally biased region" description="Pro residues" evidence="1">
    <location>
        <begin position="227"/>
        <end position="236"/>
    </location>
</feature>
<dbReference type="CDD" id="cd00167">
    <property type="entry name" value="SANT"/>
    <property type="match status" value="1"/>
</dbReference>
<evidence type="ECO:0000256" key="1">
    <source>
        <dbReference type="SAM" id="MobiDB-lite"/>
    </source>
</evidence>
<dbReference type="EnsemblMetazoa" id="XM_038216218.1">
    <property type="protein sequence ID" value="XP_038072146.1"/>
    <property type="gene ID" value="LOC119740792"/>
</dbReference>
<accession>A0A914B7I9</accession>
<reference evidence="3" key="1">
    <citation type="submission" date="2022-11" db="UniProtKB">
        <authorList>
            <consortium name="EnsemblMetazoa"/>
        </authorList>
    </citation>
    <scope>IDENTIFICATION</scope>
</reference>
<dbReference type="OMA" id="EVKRKWH"/>
<evidence type="ECO:0000259" key="2">
    <source>
        <dbReference type="PROSITE" id="PS50090"/>
    </source>
</evidence>
<dbReference type="InterPro" id="IPR028002">
    <property type="entry name" value="Myb_DNA-bind_5"/>
</dbReference>
<dbReference type="RefSeq" id="XP_038072146.1">
    <property type="nucleotide sequence ID" value="XM_038216218.1"/>
</dbReference>
<feature type="compositionally biased region" description="Polar residues" evidence="1">
    <location>
        <begin position="309"/>
        <end position="345"/>
    </location>
</feature>
<protein>
    <recommendedName>
        <fullName evidence="2">Myb-like domain-containing protein</fullName>
    </recommendedName>
</protein>
<feature type="domain" description="Myb-like" evidence="2">
    <location>
        <begin position="4"/>
        <end position="74"/>
    </location>
</feature>
<dbReference type="AlphaFoldDB" id="A0A914B7I9"/>
<dbReference type="InterPro" id="IPR001005">
    <property type="entry name" value="SANT/Myb"/>
</dbReference>
<sequence>MEARAAKRKPNWTDTEQIIMLDAYAKYKEVLACHVISCHEKNKCWFEITKQLNLRNSSVQRSIEEVKRKWHNLLGQGRRDFYDWKQACQNPNMVPGPSPMPAISRRVLELHGGFILEEWKERLEPGSAQTASHQDEEEFIYVEASSPDMSEDQGTYECLDSPDIAEPEIKALASDPVKRECPSPQVLVMSDSSEASAHQTSAALSATSPISTAFHTSTTSNLHISTPPYPTQPPNPASLTFNTVQSTQITDAQTNGSRNQANSVSPLLNQTPQNPSPRHITPPTLVSMATISNISSSVGPTRQPPSLFGPTTNPQSSYLSSLFSPTTNPQSSYPSSLFSPTTNPQPSEPPRKKVRVSESGVSERGAGLHVEREAELRLDILQLEKDKLWLETEKLRLEIDILRKKKQQMNSNY</sequence>
<organism evidence="3 4">
    <name type="scientific">Patiria miniata</name>
    <name type="common">Bat star</name>
    <name type="synonym">Asterina miniata</name>
    <dbReference type="NCBI Taxonomy" id="46514"/>
    <lineage>
        <taxon>Eukaryota</taxon>
        <taxon>Metazoa</taxon>
        <taxon>Echinodermata</taxon>
        <taxon>Eleutherozoa</taxon>
        <taxon>Asterozoa</taxon>
        <taxon>Asteroidea</taxon>
        <taxon>Valvatacea</taxon>
        <taxon>Valvatida</taxon>
        <taxon>Asterinidae</taxon>
        <taxon>Patiria</taxon>
    </lineage>
</organism>
<feature type="region of interest" description="Disordered" evidence="1">
    <location>
        <begin position="295"/>
        <end position="368"/>
    </location>
</feature>
<dbReference type="GO" id="GO:0005634">
    <property type="term" value="C:nucleus"/>
    <property type="evidence" value="ECO:0007669"/>
    <property type="project" value="TreeGrafter"/>
</dbReference>
<dbReference type="PANTHER" id="PTHR23098:SF16">
    <property type="entry name" value="REGULATORY PROTEIN ZESTE"/>
    <property type="match status" value="1"/>
</dbReference>
<keyword evidence="4" id="KW-1185">Reference proteome</keyword>
<proteinExistence type="predicted"/>
<dbReference type="PROSITE" id="PS50090">
    <property type="entry name" value="MYB_LIKE"/>
    <property type="match status" value="1"/>
</dbReference>
<name>A0A914B7I9_PATMI</name>
<evidence type="ECO:0000313" key="4">
    <source>
        <dbReference type="Proteomes" id="UP000887568"/>
    </source>
</evidence>